<keyword evidence="2" id="KW-1185">Reference proteome</keyword>
<dbReference type="AlphaFoldDB" id="A0A9P0ZUA3"/>
<dbReference type="Proteomes" id="UP001152484">
    <property type="component" value="Unassembled WGS sequence"/>
</dbReference>
<proteinExistence type="predicted"/>
<sequence>MFEATAQRYAWGAVRGLFEEELSQVSRKERLEHGARLLKRTSLGYQWCLDLGTDSSKKGCADAVDALMSILLEKCDGDFKLAEHTDDVFLQATAEKWARDQGRRARAPDRG</sequence>
<comment type="caution">
    <text evidence="1">The sequence shown here is derived from an EMBL/GenBank/DDBJ whole genome shotgun (WGS) entry which is preliminary data.</text>
</comment>
<name>A0A9P0ZUA3_CUSEU</name>
<organism evidence="1 2">
    <name type="scientific">Cuscuta europaea</name>
    <name type="common">European dodder</name>
    <dbReference type="NCBI Taxonomy" id="41803"/>
    <lineage>
        <taxon>Eukaryota</taxon>
        <taxon>Viridiplantae</taxon>
        <taxon>Streptophyta</taxon>
        <taxon>Embryophyta</taxon>
        <taxon>Tracheophyta</taxon>
        <taxon>Spermatophyta</taxon>
        <taxon>Magnoliopsida</taxon>
        <taxon>eudicotyledons</taxon>
        <taxon>Gunneridae</taxon>
        <taxon>Pentapetalae</taxon>
        <taxon>asterids</taxon>
        <taxon>lamiids</taxon>
        <taxon>Solanales</taxon>
        <taxon>Convolvulaceae</taxon>
        <taxon>Cuscuteae</taxon>
        <taxon>Cuscuta</taxon>
        <taxon>Cuscuta subgen. Cuscuta</taxon>
    </lineage>
</organism>
<evidence type="ECO:0000313" key="1">
    <source>
        <dbReference type="EMBL" id="CAH9115518.1"/>
    </source>
</evidence>
<reference evidence="1" key="1">
    <citation type="submission" date="2022-07" db="EMBL/GenBank/DDBJ databases">
        <authorList>
            <person name="Macas J."/>
            <person name="Novak P."/>
            <person name="Neumann P."/>
        </authorList>
    </citation>
    <scope>NUCLEOTIDE SEQUENCE</scope>
</reference>
<gene>
    <name evidence="1" type="ORF">CEURO_LOCUS20823</name>
</gene>
<evidence type="ECO:0000313" key="2">
    <source>
        <dbReference type="Proteomes" id="UP001152484"/>
    </source>
</evidence>
<protein>
    <submittedName>
        <fullName evidence="1">Uncharacterized protein</fullName>
    </submittedName>
</protein>
<accession>A0A9P0ZUA3</accession>
<dbReference type="EMBL" id="CAMAPE010000068">
    <property type="protein sequence ID" value="CAH9115518.1"/>
    <property type="molecule type" value="Genomic_DNA"/>
</dbReference>